<gene>
    <name evidence="1" type="ORF">ERS027659_04458</name>
</gene>
<name>A0A655AR35_MYCTX</name>
<protein>
    <submittedName>
        <fullName evidence="1">Uncharacterized protein</fullName>
    </submittedName>
</protein>
<evidence type="ECO:0000313" key="2">
    <source>
        <dbReference type="Proteomes" id="UP000050164"/>
    </source>
</evidence>
<sequence length="157" mass="15977">MFVDVGQYGGEQLRAGRFEVPEGAGDEIGCAVRVFGEYRDHVDVGEESQALLGSKPGQHALGGQGVAVAAPKPVDSSCGGPDRDAGMWCVVEHLVDSVGVEGCRVADPYPAGGRAGDRDQGLWASQCAAERACGVVEVVLVVVGIVIPDDGGGVGSV</sequence>
<dbReference type="EMBL" id="CNFT01001624">
    <property type="protein sequence ID" value="CKT47268.1"/>
    <property type="molecule type" value="Genomic_DNA"/>
</dbReference>
<dbReference type="Proteomes" id="UP000050164">
    <property type="component" value="Unassembled WGS sequence"/>
</dbReference>
<accession>A0A655AR35</accession>
<reference evidence="1 2" key="1">
    <citation type="submission" date="2015-03" db="EMBL/GenBank/DDBJ databases">
        <authorList>
            <consortium name="Pathogen Informatics"/>
        </authorList>
    </citation>
    <scope>NUCLEOTIDE SEQUENCE [LARGE SCALE GENOMIC DNA]</scope>
    <source>
        <strain evidence="1 2">Bir 185</strain>
    </source>
</reference>
<proteinExistence type="predicted"/>
<dbReference type="AlphaFoldDB" id="A0A655AR35"/>
<organism evidence="1 2">
    <name type="scientific">Mycobacterium tuberculosis</name>
    <dbReference type="NCBI Taxonomy" id="1773"/>
    <lineage>
        <taxon>Bacteria</taxon>
        <taxon>Bacillati</taxon>
        <taxon>Actinomycetota</taxon>
        <taxon>Actinomycetes</taxon>
        <taxon>Mycobacteriales</taxon>
        <taxon>Mycobacteriaceae</taxon>
        <taxon>Mycobacterium</taxon>
        <taxon>Mycobacterium tuberculosis complex</taxon>
    </lineage>
</organism>
<evidence type="ECO:0000313" key="1">
    <source>
        <dbReference type="EMBL" id="CKT47268.1"/>
    </source>
</evidence>